<dbReference type="InterPro" id="IPR036610">
    <property type="entry name" value="PEBP-like_sf"/>
</dbReference>
<keyword evidence="1" id="KW-0732">Signal</keyword>
<evidence type="ECO:0000256" key="1">
    <source>
        <dbReference type="SAM" id="SignalP"/>
    </source>
</evidence>
<proteinExistence type="predicted"/>
<dbReference type="SUPFAM" id="SSF49777">
    <property type="entry name" value="PEBP-like"/>
    <property type="match status" value="1"/>
</dbReference>
<feature type="chain" id="PRO_5033015892" evidence="1">
    <location>
        <begin position="21"/>
        <end position="175"/>
    </location>
</feature>
<dbReference type="Proteomes" id="UP000663880">
    <property type="component" value="Unassembled WGS sequence"/>
</dbReference>
<protein>
    <submittedName>
        <fullName evidence="2">Uncharacterized protein</fullName>
    </submittedName>
</protein>
<evidence type="ECO:0000313" key="2">
    <source>
        <dbReference type="EMBL" id="CAF4885319.1"/>
    </source>
</evidence>
<keyword evidence="3" id="KW-1185">Reference proteome</keyword>
<comment type="caution">
    <text evidence="2">The sequence shown here is derived from an EMBL/GenBank/DDBJ whole genome shotgun (WGS) entry which is preliminary data.</text>
</comment>
<feature type="signal peptide" evidence="1">
    <location>
        <begin position="1"/>
        <end position="20"/>
    </location>
</feature>
<dbReference type="OrthoDB" id="6876297at2759"/>
<evidence type="ECO:0000313" key="3">
    <source>
        <dbReference type="Proteomes" id="UP000663880"/>
    </source>
</evidence>
<dbReference type="EMBL" id="CAJOBZ010000029">
    <property type="protein sequence ID" value="CAF4885319.1"/>
    <property type="molecule type" value="Genomic_DNA"/>
</dbReference>
<dbReference type="AlphaFoldDB" id="A0A821U7L2"/>
<reference evidence="2" key="1">
    <citation type="submission" date="2021-02" db="EMBL/GenBank/DDBJ databases">
        <authorList>
            <person name="Steward A R."/>
        </authorList>
    </citation>
    <scope>NUCLEOTIDE SEQUENCE</scope>
</reference>
<sequence length="175" mass="19603">MFLQLCVVLFLINIIVKACGSECTCVSGYLRDEKSKLSTPEAFRFYNITPYHLPVPPVDQLKAEFITANVELGSFIPPPRIIDPAFIRYPQAKEGEKYTLILLDFDGFQSKDMKGYTLYALVVNVPKVDNIFLAGDMVAPFFPHAPSLGSGIHRLGALLYEQNGRIEPNNPDMMN</sequence>
<accession>A0A821U7L2</accession>
<gene>
    <name evidence="2" type="ORF">PMACD_LOCUS9977</name>
</gene>
<name>A0A821U7L2_9NEOP</name>
<organism evidence="2 3">
    <name type="scientific">Pieris macdunnoughi</name>
    <dbReference type="NCBI Taxonomy" id="345717"/>
    <lineage>
        <taxon>Eukaryota</taxon>
        <taxon>Metazoa</taxon>
        <taxon>Ecdysozoa</taxon>
        <taxon>Arthropoda</taxon>
        <taxon>Hexapoda</taxon>
        <taxon>Insecta</taxon>
        <taxon>Pterygota</taxon>
        <taxon>Neoptera</taxon>
        <taxon>Endopterygota</taxon>
        <taxon>Lepidoptera</taxon>
        <taxon>Glossata</taxon>
        <taxon>Ditrysia</taxon>
        <taxon>Papilionoidea</taxon>
        <taxon>Pieridae</taxon>
        <taxon>Pierinae</taxon>
        <taxon>Pieris</taxon>
    </lineage>
</organism>
<dbReference type="Gene3D" id="3.90.280.10">
    <property type="entry name" value="PEBP-like"/>
    <property type="match status" value="1"/>
</dbReference>